<organism evidence="2 3">
    <name type="scientific">Candidatus Amulumruptor caecigallinarius</name>
    <dbReference type="NCBI Taxonomy" id="2109911"/>
    <lineage>
        <taxon>Bacteria</taxon>
        <taxon>Pseudomonadati</taxon>
        <taxon>Bacteroidota</taxon>
        <taxon>Bacteroidia</taxon>
        <taxon>Bacteroidales</taxon>
        <taxon>Muribaculaceae</taxon>
        <taxon>Candidatus Amulumruptor</taxon>
    </lineage>
</organism>
<dbReference type="InterPro" id="IPR003594">
    <property type="entry name" value="HATPase_dom"/>
</dbReference>
<gene>
    <name evidence="2" type="ORF">K8V47_07470</name>
</gene>
<evidence type="ECO:0000313" key="2">
    <source>
        <dbReference type="EMBL" id="HJE39577.1"/>
    </source>
</evidence>
<reference evidence="2" key="1">
    <citation type="journal article" date="2021" name="PeerJ">
        <title>Extensive microbial diversity within the chicken gut microbiome revealed by metagenomics and culture.</title>
        <authorList>
            <person name="Gilroy R."/>
            <person name="Ravi A."/>
            <person name="Getino M."/>
            <person name="Pursley I."/>
            <person name="Horton D.L."/>
            <person name="Alikhan N.F."/>
            <person name="Baker D."/>
            <person name="Gharbi K."/>
            <person name="Hall N."/>
            <person name="Watson M."/>
            <person name="Adriaenssens E.M."/>
            <person name="Foster-Nyarko E."/>
            <person name="Jarju S."/>
            <person name="Secka A."/>
            <person name="Antonio M."/>
            <person name="Oren A."/>
            <person name="Chaudhuri R.R."/>
            <person name="La Ragione R."/>
            <person name="Hildebrand F."/>
            <person name="Pallen M.J."/>
        </authorList>
    </citation>
    <scope>NUCLEOTIDE SEQUENCE</scope>
    <source>
        <strain evidence="2">4100</strain>
    </source>
</reference>
<dbReference type="InterPro" id="IPR036890">
    <property type="entry name" value="HATPase_C_sf"/>
</dbReference>
<evidence type="ECO:0000313" key="3">
    <source>
        <dbReference type="Proteomes" id="UP000711407"/>
    </source>
</evidence>
<accession>A0A921EB82</accession>
<protein>
    <submittedName>
        <fullName evidence="2">ATP-binding protein</fullName>
    </submittedName>
</protein>
<feature type="domain" description="Histidine kinase/HSP90-like ATPase" evidence="1">
    <location>
        <begin position="34"/>
        <end position="146"/>
    </location>
</feature>
<proteinExistence type="predicted"/>
<reference evidence="2" key="2">
    <citation type="submission" date="2021-09" db="EMBL/GenBank/DDBJ databases">
        <authorList>
            <person name="Gilroy R."/>
        </authorList>
    </citation>
    <scope>NUCLEOTIDE SEQUENCE</scope>
    <source>
        <strain evidence="2">4100</strain>
    </source>
</reference>
<dbReference type="EMBL" id="DYXT01000038">
    <property type="protein sequence ID" value="HJE39577.1"/>
    <property type="molecule type" value="Genomic_DNA"/>
</dbReference>
<keyword evidence="2" id="KW-0067">ATP-binding</keyword>
<dbReference type="CDD" id="cd16936">
    <property type="entry name" value="HATPase_RsbW-like"/>
    <property type="match status" value="1"/>
</dbReference>
<dbReference type="Proteomes" id="UP000711407">
    <property type="component" value="Unassembled WGS sequence"/>
</dbReference>
<keyword evidence="2" id="KW-0547">Nucleotide-binding</keyword>
<dbReference type="Gene3D" id="3.30.565.10">
    <property type="entry name" value="Histidine kinase-like ATPase, C-terminal domain"/>
    <property type="match status" value="1"/>
</dbReference>
<sequence>MEKGKNGYSSSGSAETVELNINNVLGESVSLYPFMQQLGRRLELSQEMVSSMVIAIEEQVLNLIRYAYPRGEEGSITLKACWRKATQTLKFSLIDHGVAYNPKEADHATTRAERPLGAMGISLLSQLMDTVDYVRRAGANVLKFSKRIAHYGSLRQDAALGYSLSSADGKAIDADDFGEDL</sequence>
<dbReference type="AlphaFoldDB" id="A0A921EB82"/>
<comment type="caution">
    <text evidence="2">The sequence shown here is derived from an EMBL/GenBank/DDBJ whole genome shotgun (WGS) entry which is preliminary data.</text>
</comment>
<name>A0A921EB82_9BACT</name>
<evidence type="ECO:0000259" key="1">
    <source>
        <dbReference type="Pfam" id="PF13581"/>
    </source>
</evidence>
<dbReference type="GO" id="GO:0005524">
    <property type="term" value="F:ATP binding"/>
    <property type="evidence" value="ECO:0007669"/>
    <property type="project" value="UniProtKB-KW"/>
</dbReference>
<dbReference type="Pfam" id="PF13581">
    <property type="entry name" value="HATPase_c_2"/>
    <property type="match status" value="1"/>
</dbReference>